<keyword evidence="2" id="KW-0614">Plasmid</keyword>
<evidence type="ECO:0000313" key="2">
    <source>
        <dbReference type="EMBL" id="ASM79869.1"/>
    </source>
</evidence>
<accession>A0A221KLH0</accession>
<keyword evidence="1" id="KW-0812">Transmembrane</keyword>
<keyword evidence="1" id="KW-0472">Membrane</keyword>
<dbReference type="EMBL" id="KY882285">
    <property type="protein sequence ID" value="ASM79869.1"/>
    <property type="molecule type" value="Genomic_DNA"/>
</dbReference>
<dbReference type="AlphaFoldDB" id="A0A221KLH0"/>
<sequence length="38" mass="4338">MNAFTLGMLGLLIFFTAVTGGSLYLYHERQKEKKHHNA</sequence>
<proteinExistence type="predicted"/>
<keyword evidence="1" id="KW-1133">Transmembrane helix</keyword>
<name>A0A221KLH0_KLEPN</name>
<reference evidence="2" key="2">
    <citation type="submission" date="2017-04" db="EMBL/GenBank/DDBJ databases">
        <authorList>
            <person name="Afonso C.L."/>
            <person name="Miller P.J."/>
            <person name="Scott M.A."/>
            <person name="Spackman E."/>
            <person name="Goraichik I."/>
            <person name="Dimitrov K.M."/>
            <person name="Suarez D.L."/>
            <person name="Swayne D.E."/>
        </authorList>
    </citation>
    <scope>NUCLEOTIDE SEQUENCE</scope>
    <source>
        <strain evidence="2">KP4898</strain>
        <plasmid evidence="2">pIncAC-KP4898</plasmid>
    </source>
</reference>
<geneLocation type="plasmid" evidence="2">
    <name>pIncAC-KP4898</name>
</geneLocation>
<dbReference type="GeneID" id="87003755"/>
<evidence type="ECO:0000256" key="1">
    <source>
        <dbReference type="SAM" id="Phobius"/>
    </source>
</evidence>
<protein>
    <submittedName>
        <fullName evidence="2">Uncharacterized protein</fullName>
    </submittedName>
</protein>
<dbReference type="RefSeq" id="WP_000991086.1">
    <property type="nucleotide sequence ID" value="NZ_CP034084.1"/>
</dbReference>
<feature type="transmembrane region" description="Helical" evidence="1">
    <location>
        <begin position="6"/>
        <end position="26"/>
    </location>
</feature>
<organism evidence="2">
    <name type="scientific">Klebsiella pneumoniae subsp. pneumoniae</name>
    <dbReference type="NCBI Taxonomy" id="72407"/>
    <lineage>
        <taxon>Bacteria</taxon>
        <taxon>Pseudomonadati</taxon>
        <taxon>Pseudomonadota</taxon>
        <taxon>Gammaproteobacteria</taxon>
        <taxon>Enterobacterales</taxon>
        <taxon>Enterobacteriaceae</taxon>
        <taxon>Klebsiella/Raoultella group</taxon>
        <taxon>Klebsiella</taxon>
        <taxon>Klebsiella pneumoniae complex</taxon>
    </lineage>
</organism>
<reference evidence="2" key="1">
    <citation type="journal article" date="2017" name="Front. Microbiol.">
        <title>A novel IncA/C1 group conjugative plasmid, encoding VIM-1 metallo-beta-lactamase, mediates the acquisition of carbapenem resistance in ST104 Klebsiella pneumoniae isolates from neonates in the intensive care unit of Monaldi Hospital in Naples.</title>
        <authorList>
            <person name="Esposito E.P."/>
            <person name="Gaiarsa S."/>
            <person name="Del Franco M."/>
            <person name="Crivaro V."/>
            <person name="Bernardo M."/>
            <person name="Cuccurullo S."/>
            <person name="Pennino F."/>
            <person name="Triassi M."/>
            <person name="Marone P."/>
            <person name="Sassera D."/>
            <person name="Zarrilli R."/>
        </authorList>
    </citation>
    <scope>NUCLEOTIDE SEQUENCE</scope>
    <source>
        <strain evidence="2">KP4898</strain>
        <plasmid evidence="2">pIncAC-KP4898</plasmid>
    </source>
</reference>